<protein>
    <recommendedName>
        <fullName evidence="2">L-asparaginase II</fullName>
    </recommendedName>
</protein>
<reference evidence="1" key="1">
    <citation type="submission" date="2018-05" db="EMBL/GenBank/DDBJ databases">
        <authorList>
            <person name="Lanie J.A."/>
            <person name="Ng W.-L."/>
            <person name="Kazmierczak K.M."/>
            <person name="Andrzejewski T.M."/>
            <person name="Davidsen T.M."/>
            <person name="Wayne K.J."/>
            <person name="Tettelin H."/>
            <person name="Glass J.I."/>
            <person name="Rusch D."/>
            <person name="Podicherti R."/>
            <person name="Tsui H.-C.T."/>
            <person name="Winkler M.E."/>
        </authorList>
    </citation>
    <scope>NUCLEOTIDE SEQUENCE</scope>
</reference>
<gene>
    <name evidence="1" type="ORF">METZ01_LOCUS166788</name>
</gene>
<dbReference type="AlphaFoldDB" id="A0A382BJS8"/>
<dbReference type="PANTHER" id="PTHR42110:SF1">
    <property type="entry name" value="L-ASPARAGINASE, PUTATIVE (AFU_ORTHOLOGUE AFUA_3G11890)-RELATED"/>
    <property type="match status" value="1"/>
</dbReference>
<evidence type="ECO:0008006" key="2">
    <source>
        <dbReference type="Google" id="ProtNLM"/>
    </source>
</evidence>
<dbReference type="EMBL" id="UINC01030097">
    <property type="protein sequence ID" value="SVB13934.1"/>
    <property type="molecule type" value="Genomic_DNA"/>
</dbReference>
<organism evidence="1">
    <name type="scientific">marine metagenome</name>
    <dbReference type="NCBI Taxonomy" id="408172"/>
    <lineage>
        <taxon>unclassified sequences</taxon>
        <taxon>metagenomes</taxon>
        <taxon>ecological metagenomes</taxon>
    </lineage>
</organism>
<accession>A0A382BJS8</accession>
<evidence type="ECO:0000313" key="1">
    <source>
        <dbReference type="EMBL" id="SVB13934.1"/>
    </source>
</evidence>
<dbReference type="PANTHER" id="PTHR42110">
    <property type="entry name" value="L-ASPARAGINASE, PUTATIVE (AFU_ORTHOLOGUE AFUA_3G11890)-RELATED"/>
    <property type="match status" value="1"/>
</dbReference>
<proteinExistence type="predicted"/>
<dbReference type="Pfam" id="PF06089">
    <property type="entry name" value="Asparaginase_II"/>
    <property type="match status" value="1"/>
</dbReference>
<name>A0A382BJS8_9ZZZZ</name>
<sequence length="326" mass="35753">MVIKCEVYRNTEIESVHQVYGVAVGSNKKILFSSGDPHYSTCIRSSLKPFQASVCVETGAADAFGFSDNELAVLCASHNGEKIHTSTVSGILKKIDIDPSYYKCGVHSPYDKKTKISLLKGGEDFNPLHNNCSGKHSGMLATAKHLGFDLNEYIKFRHPVQQKIVSALERYTGQSGFKFGIDGCSAPTPFMSLYSIALLYQKLASGSDPILSRLYDAMVTHPYLVAGRKRFDTDFMEAMSGRAVTKVGGEAVRGLGIRQKDGNVIGIALKVLDGNQRADPPGMMTLLRELDLLEQSELDKLADYETIKLINHRKKITGEITGSIHN</sequence>
<dbReference type="InterPro" id="IPR010349">
    <property type="entry name" value="Asparaginase_II"/>
</dbReference>